<sequence>MYGADAAMRDSDIINCLEKEAQTIILSCLSEDCWTFTNIYRALTEEFSIQEALLSCKMNFSDTKLKAGVKTEGLTSQQGSKQAGL</sequence>
<comment type="caution">
    <text evidence="1">The sequence shown here is derived from an EMBL/GenBank/DDBJ whole genome shotgun (WGS) entry which is preliminary data.</text>
</comment>
<dbReference type="EMBL" id="QTSX02005190">
    <property type="protein sequence ID" value="KAJ9060423.1"/>
    <property type="molecule type" value="Genomic_DNA"/>
</dbReference>
<dbReference type="Proteomes" id="UP001165960">
    <property type="component" value="Unassembled WGS sequence"/>
</dbReference>
<gene>
    <name evidence="1" type="ORF">DSO57_1031051</name>
</gene>
<organism evidence="1 2">
    <name type="scientific">Entomophthora muscae</name>
    <dbReference type="NCBI Taxonomy" id="34485"/>
    <lineage>
        <taxon>Eukaryota</taxon>
        <taxon>Fungi</taxon>
        <taxon>Fungi incertae sedis</taxon>
        <taxon>Zoopagomycota</taxon>
        <taxon>Entomophthoromycotina</taxon>
        <taxon>Entomophthoromycetes</taxon>
        <taxon>Entomophthorales</taxon>
        <taxon>Entomophthoraceae</taxon>
        <taxon>Entomophthora</taxon>
    </lineage>
</organism>
<name>A0ACC2SDE5_9FUNG</name>
<protein>
    <submittedName>
        <fullName evidence="1">Uncharacterized protein</fullName>
    </submittedName>
</protein>
<accession>A0ACC2SDE5</accession>
<proteinExistence type="predicted"/>
<keyword evidence="2" id="KW-1185">Reference proteome</keyword>
<evidence type="ECO:0000313" key="1">
    <source>
        <dbReference type="EMBL" id="KAJ9060423.1"/>
    </source>
</evidence>
<evidence type="ECO:0000313" key="2">
    <source>
        <dbReference type="Proteomes" id="UP001165960"/>
    </source>
</evidence>
<reference evidence="1" key="1">
    <citation type="submission" date="2022-04" db="EMBL/GenBank/DDBJ databases">
        <title>Genome of the entomopathogenic fungus Entomophthora muscae.</title>
        <authorList>
            <person name="Elya C."/>
            <person name="Lovett B.R."/>
            <person name="Lee E."/>
            <person name="Macias A.M."/>
            <person name="Hajek A.E."/>
            <person name="De Bivort B.L."/>
            <person name="Kasson M.T."/>
            <person name="De Fine Licht H.H."/>
            <person name="Stajich J.E."/>
        </authorList>
    </citation>
    <scope>NUCLEOTIDE SEQUENCE</scope>
    <source>
        <strain evidence="1">Berkeley</strain>
    </source>
</reference>